<accession>A0A7X9WZH6</accession>
<dbReference type="EMBL" id="JABBFV010000026">
    <property type="protein sequence ID" value="NML12795.1"/>
    <property type="molecule type" value="Genomic_DNA"/>
</dbReference>
<sequence length="207" mass="22631">MMMNSGLSLLHIGSVQNDHAQALCIVRKLSTSHVMIATRLLLEPGMIVRIGLRGNYLLPGQVGDIAGPLVPVLFDRPVNPSDVVEAGKRAHGGQESVRLQLERPVQIVGPRATHLCLSVDISLGGMKIRGVAPWLHIGDLLLVELQGLGRREARLAWIKGNEAGLHFSHTMGYDELDLWLQKWPDACGDSSYDQATGLAEWIGRVNR</sequence>
<dbReference type="GO" id="GO:0035438">
    <property type="term" value="F:cyclic-di-GMP binding"/>
    <property type="evidence" value="ECO:0007669"/>
    <property type="project" value="InterPro"/>
</dbReference>
<dbReference type="Proteomes" id="UP000519023">
    <property type="component" value="Unassembled WGS sequence"/>
</dbReference>
<dbReference type="RefSeq" id="WP_169575129.1">
    <property type="nucleotide sequence ID" value="NZ_JABBFV010000026.1"/>
</dbReference>
<protein>
    <submittedName>
        <fullName evidence="2">PilZ domain-containing protein</fullName>
    </submittedName>
</protein>
<evidence type="ECO:0000313" key="2">
    <source>
        <dbReference type="EMBL" id="NML12795.1"/>
    </source>
</evidence>
<dbReference type="Pfam" id="PF07238">
    <property type="entry name" value="PilZ"/>
    <property type="match status" value="1"/>
</dbReference>
<organism evidence="2 3">
    <name type="scientific">Sphingobium psychrophilum</name>
    <dbReference type="NCBI Taxonomy" id="2728834"/>
    <lineage>
        <taxon>Bacteria</taxon>
        <taxon>Pseudomonadati</taxon>
        <taxon>Pseudomonadota</taxon>
        <taxon>Alphaproteobacteria</taxon>
        <taxon>Sphingomonadales</taxon>
        <taxon>Sphingomonadaceae</taxon>
        <taxon>Sphingobium</taxon>
    </lineage>
</organism>
<reference evidence="2 3" key="1">
    <citation type="submission" date="2020-04" db="EMBL/GenBank/DDBJ databases">
        <title>Sphingobium sp. AR-3-1 isolated from Arctic soil.</title>
        <authorList>
            <person name="Dahal R.H."/>
            <person name="Chaudhary D.K."/>
        </authorList>
    </citation>
    <scope>NUCLEOTIDE SEQUENCE [LARGE SCALE GENOMIC DNA]</scope>
    <source>
        <strain evidence="2 3">AR-3-1</strain>
    </source>
</reference>
<evidence type="ECO:0000313" key="3">
    <source>
        <dbReference type="Proteomes" id="UP000519023"/>
    </source>
</evidence>
<name>A0A7X9WZH6_9SPHN</name>
<keyword evidence="3" id="KW-1185">Reference proteome</keyword>
<comment type="caution">
    <text evidence="2">The sequence shown here is derived from an EMBL/GenBank/DDBJ whole genome shotgun (WGS) entry which is preliminary data.</text>
</comment>
<evidence type="ECO:0000259" key="1">
    <source>
        <dbReference type="Pfam" id="PF07238"/>
    </source>
</evidence>
<proteinExistence type="predicted"/>
<dbReference type="AlphaFoldDB" id="A0A7X9WZH6"/>
<dbReference type="InterPro" id="IPR009875">
    <property type="entry name" value="PilZ_domain"/>
</dbReference>
<dbReference type="SUPFAM" id="SSF141371">
    <property type="entry name" value="PilZ domain-like"/>
    <property type="match status" value="1"/>
</dbReference>
<feature type="domain" description="PilZ" evidence="1">
    <location>
        <begin position="96"/>
        <end position="169"/>
    </location>
</feature>
<gene>
    <name evidence="2" type="ORF">HHL08_22115</name>
</gene>